<dbReference type="EMBL" id="LAZR01030286">
    <property type="protein sequence ID" value="KKL57083.1"/>
    <property type="molecule type" value="Genomic_DNA"/>
</dbReference>
<accession>A0A0F9D5R1</accession>
<proteinExistence type="predicted"/>
<dbReference type="AlphaFoldDB" id="A0A0F9D5R1"/>
<sequence>MNKLLLVFLSIVVLLSGAAAYRFNMIIKSKETDIVEQLIEDKIALKITISEQSKIIKSQATELENLIAEHEEIFKAALEVVSENYALNKVLEDMIISMKQMFEYIQKLENQSRDRDA</sequence>
<name>A0A0F9D5R1_9ZZZZ</name>
<gene>
    <name evidence="1" type="ORF">LCGC14_2238990</name>
</gene>
<evidence type="ECO:0000313" key="1">
    <source>
        <dbReference type="EMBL" id="KKL57083.1"/>
    </source>
</evidence>
<organism evidence="1">
    <name type="scientific">marine sediment metagenome</name>
    <dbReference type="NCBI Taxonomy" id="412755"/>
    <lineage>
        <taxon>unclassified sequences</taxon>
        <taxon>metagenomes</taxon>
        <taxon>ecological metagenomes</taxon>
    </lineage>
</organism>
<comment type="caution">
    <text evidence="1">The sequence shown here is derived from an EMBL/GenBank/DDBJ whole genome shotgun (WGS) entry which is preliminary data.</text>
</comment>
<protein>
    <submittedName>
        <fullName evidence="1">Uncharacterized protein</fullName>
    </submittedName>
</protein>
<reference evidence="1" key="1">
    <citation type="journal article" date="2015" name="Nature">
        <title>Complex archaea that bridge the gap between prokaryotes and eukaryotes.</title>
        <authorList>
            <person name="Spang A."/>
            <person name="Saw J.H."/>
            <person name="Jorgensen S.L."/>
            <person name="Zaremba-Niedzwiedzka K."/>
            <person name="Martijn J."/>
            <person name="Lind A.E."/>
            <person name="van Eijk R."/>
            <person name="Schleper C."/>
            <person name="Guy L."/>
            <person name="Ettema T.J."/>
        </authorList>
    </citation>
    <scope>NUCLEOTIDE SEQUENCE</scope>
</reference>